<keyword evidence="10 12" id="KW-0472">Membrane</keyword>
<sequence length="484" mass="53745">MHLKIWHKLFIVFVLLALVVLGLTAGLMHWSFRQGFLDYLNDMERTHLTGMARRVAQAYDPDSGWGNLVDNPGAWLRILRPGSGRPPPGPDGFPPPPAPFSERDVPPPDTLRIGPRIGLFDANRRFVAGNPEALTNIKKMEPVQYAEMTVGYLGIMPMIEITDRVDLRFVERQNQAWFLIVALVLTLALLAALVVARNRTRFFRKMAEIARQLADGYYDMRIPVTTGDELGELATDFNALADALSKSRDARQRWFADISHELRTPLTILYGELQALEDGVRPFDESTLLSLVAEVQRLRKLVDDLYQLALTDQGALNYRKYTVNVVELVQDVADSFSVRLARQQLTLEVESPAKAIEVSADADRLAQLFVNLMENSARYTDAQGLIQISIECDGRQALIIVQDSAPGVPDEALPRLFERLYRVEASRSRDHGGSGLGLAICQNITEAHGGSIAVSASALGGLKVEVRLPVLASTQTFFGAVHDF</sequence>
<evidence type="ECO:0000256" key="12">
    <source>
        <dbReference type="SAM" id="Phobius"/>
    </source>
</evidence>
<evidence type="ECO:0000313" key="15">
    <source>
        <dbReference type="EMBL" id="QFY43349.1"/>
    </source>
</evidence>
<keyword evidence="9" id="KW-0902">Two-component regulatory system</keyword>
<feature type="compositionally biased region" description="Pro residues" evidence="11">
    <location>
        <begin position="85"/>
        <end position="99"/>
    </location>
</feature>
<dbReference type="InterPro" id="IPR004358">
    <property type="entry name" value="Sig_transdc_His_kin-like_C"/>
</dbReference>
<dbReference type="Proteomes" id="UP000325755">
    <property type="component" value="Chromosome"/>
</dbReference>
<protein>
    <recommendedName>
        <fullName evidence="3">histidine kinase</fullName>
        <ecNumber evidence="3">2.7.13.3</ecNumber>
    </recommendedName>
</protein>
<proteinExistence type="predicted"/>
<dbReference type="AlphaFoldDB" id="A0A5Q0BIF6"/>
<evidence type="ECO:0000256" key="8">
    <source>
        <dbReference type="ARBA" id="ARBA00022989"/>
    </source>
</evidence>
<dbReference type="OrthoDB" id="9804645at2"/>
<dbReference type="InterPro" id="IPR005467">
    <property type="entry name" value="His_kinase_dom"/>
</dbReference>
<dbReference type="PROSITE" id="PS50109">
    <property type="entry name" value="HIS_KIN"/>
    <property type="match status" value="1"/>
</dbReference>
<evidence type="ECO:0000256" key="10">
    <source>
        <dbReference type="ARBA" id="ARBA00023136"/>
    </source>
</evidence>
<dbReference type="Gene3D" id="1.10.287.130">
    <property type="match status" value="1"/>
</dbReference>
<keyword evidence="16" id="KW-1185">Reference proteome</keyword>
<dbReference type="FunCoup" id="A0A5Q0BIF6">
    <property type="interactions" value="294"/>
</dbReference>
<evidence type="ECO:0000256" key="6">
    <source>
        <dbReference type="ARBA" id="ARBA00022692"/>
    </source>
</evidence>
<dbReference type="SUPFAM" id="SSF158472">
    <property type="entry name" value="HAMP domain-like"/>
    <property type="match status" value="1"/>
</dbReference>
<dbReference type="Pfam" id="PF02518">
    <property type="entry name" value="HATPase_c"/>
    <property type="match status" value="1"/>
</dbReference>
<dbReference type="SUPFAM" id="SSF55874">
    <property type="entry name" value="ATPase domain of HSP90 chaperone/DNA topoisomerase II/histidine kinase"/>
    <property type="match status" value="1"/>
</dbReference>
<organism evidence="15 16">
    <name type="scientific">Candidatus Methylospira mobilis</name>
    <dbReference type="NCBI Taxonomy" id="1808979"/>
    <lineage>
        <taxon>Bacteria</taxon>
        <taxon>Pseudomonadati</taxon>
        <taxon>Pseudomonadota</taxon>
        <taxon>Gammaproteobacteria</taxon>
        <taxon>Methylococcales</taxon>
        <taxon>Methylococcaceae</taxon>
        <taxon>Candidatus Methylospira</taxon>
    </lineage>
</organism>
<dbReference type="InterPro" id="IPR036890">
    <property type="entry name" value="HATPase_C_sf"/>
</dbReference>
<dbReference type="PANTHER" id="PTHR45436:SF5">
    <property type="entry name" value="SENSOR HISTIDINE KINASE TRCS"/>
    <property type="match status" value="1"/>
</dbReference>
<feature type="domain" description="Histidine kinase" evidence="13">
    <location>
        <begin position="257"/>
        <end position="472"/>
    </location>
</feature>
<feature type="transmembrane region" description="Helical" evidence="12">
    <location>
        <begin position="176"/>
        <end position="196"/>
    </location>
</feature>
<dbReference type="CDD" id="cd00082">
    <property type="entry name" value="HisKA"/>
    <property type="match status" value="1"/>
</dbReference>
<keyword evidence="8 12" id="KW-1133">Transmembrane helix</keyword>
<evidence type="ECO:0000259" key="13">
    <source>
        <dbReference type="PROSITE" id="PS50109"/>
    </source>
</evidence>
<evidence type="ECO:0000256" key="9">
    <source>
        <dbReference type="ARBA" id="ARBA00023012"/>
    </source>
</evidence>
<dbReference type="KEGG" id="mmob:F6R98_12595"/>
<dbReference type="SUPFAM" id="SSF47384">
    <property type="entry name" value="Homodimeric domain of signal transducing histidine kinase"/>
    <property type="match status" value="1"/>
</dbReference>
<comment type="subcellular location">
    <subcellularLocation>
        <location evidence="2">Membrane</location>
    </subcellularLocation>
</comment>
<dbReference type="Pfam" id="PF00512">
    <property type="entry name" value="HisKA"/>
    <property type="match status" value="1"/>
</dbReference>
<dbReference type="SMART" id="SM00304">
    <property type="entry name" value="HAMP"/>
    <property type="match status" value="1"/>
</dbReference>
<keyword evidence="7" id="KW-0418">Kinase</keyword>
<keyword evidence="6 12" id="KW-0812">Transmembrane</keyword>
<dbReference type="Pfam" id="PF00672">
    <property type="entry name" value="HAMP"/>
    <property type="match status" value="1"/>
</dbReference>
<reference evidence="15 16" key="1">
    <citation type="submission" date="2019-09" db="EMBL/GenBank/DDBJ databases">
        <title>Ecophysiology of the spiral-shaped methanotroph Methylospira mobilis as revealed by the complete genome sequence.</title>
        <authorList>
            <person name="Oshkin I.Y."/>
            <person name="Dedysh S.N."/>
            <person name="Miroshnikov K."/>
            <person name="Danilova O.V."/>
            <person name="Hakobyan A."/>
            <person name="Liesack W."/>
        </authorList>
    </citation>
    <scope>NUCLEOTIDE SEQUENCE [LARGE SCALE GENOMIC DNA]</scope>
    <source>
        <strain evidence="15 16">Shm1</strain>
    </source>
</reference>
<name>A0A5Q0BIF6_9GAMM</name>
<dbReference type="SMART" id="SM00387">
    <property type="entry name" value="HATPase_c"/>
    <property type="match status" value="1"/>
</dbReference>
<evidence type="ECO:0000256" key="3">
    <source>
        <dbReference type="ARBA" id="ARBA00012438"/>
    </source>
</evidence>
<keyword evidence="4" id="KW-0597">Phosphoprotein</keyword>
<evidence type="ECO:0000313" key="16">
    <source>
        <dbReference type="Proteomes" id="UP000325755"/>
    </source>
</evidence>
<evidence type="ECO:0000259" key="14">
    <source>
        <dbReference type="PROSITE" id="PS50885"/>
    </source>
</evidence>
<dbReference type="Gene3D" id="6.10.340.10">
    <property type="match status" value="1"/>
</dbReference>
<evidence type="ECO:0000256" key="2">
    <source>
        <dbReference type="ARBA" id="ARBA00004370"/>
    </source>
</evidence>
<dbReference type="InterPro" id="IPR036097">
    <property type="entry name" value="HisK_dim/P_sf"/>
</dbReference>
<dbReference type="PANTHER" id="PTHR45436">
    <property type="entry name" value="SENSOR HISTIDINE KINASE YKOH"/>
    <property type="match status" value="1"/>
</dbReference>
<dbReference type="InterPro" id="IPR050428">
    <property type="entry name" value="TCS_sensor_his_kinase"/>
</dbReference>
<dbReference type="FunFam" id="3.30.565.10:FF:000006">
    <property type="entry name" value="Sensor histidine kinase WalK"/>
    <property type="match status" value="1"/>
</dbReference>
<dbReference type="InterPro" id="IPR003594">
    <property type="entry name" value="HATPase_dom"/>
</dbReference>
<dbReference type="GO" id="GO:0000155">
    <property type="term" value="F:phosphorelay sensor kinase activity"/>
    <property type="evidence" value="ECO:0007669"/>
    <property type="project" value="InterPro"/>
</dbReference>
<dbReference type="PROSITE" id="PS50885">
    <property type="entry name" value="HAMP"/>
    <property type="match status" value="1"/>
</dbReference>
<evidence type="ECO:0000256" key="5">
    <source>
        <dbReference type="ARBA" id="ARBA00022679"/>
    </source>
</evidence>
<feature type="region of interest" description="Disordered" evidence="11">
    <location>
        <begin position="85"/>
        <end position="106"/>
    </location>
</feature>
<evidence type="ECO:0000256" key="7">
    <source>
        <dbReference type="ARBA" id="ARBA00022777"/>
    </source>
</evidence>
<dbReference type="InterPro" id="IPR003660">
    <property type="entry name" value="HAMP_dom"/>
</dbReference>
<dbReference type="EMBL" id="CP044205">
    <property type="protein sequence ID" value="QFY43349.1"/>
    <property type="molecule type" value="Genomic_DNA"/>
</dbReference>
<dbReference type="PRINTS" id="PR00344">
    <property type="entry name" value="BCTRLSENSOR"/>
</dbReference>
<dbReference type="SMART" id="SM00388">
    <property type="entry name" value="HisKA"/>
    <property type="match status" value="1"/>
</dbReference>
<evidence type="ECO:0000256" key="1">
    <source>
        <dbReference type="ARBA" id="ARBA00000085"/>
    </source>
</evidence>
<dbReference type="GO" id="GO:0005886">
    <property type="term" value="C:plasma membrane"/>
    <property type="evidence" value="ECO:0007669"/>
    <property type="project" value="UniProtKB-ARBA"/>
</dbReference>
<evidence type="ECO:0000256" key="4">
    <source>
        <dbReference type="ARBA" id="ARBA00022553"/>
    </source>
</evidence>
<gene>
    <name evidence="15" type="ORF">F6R98_12595</name>
</gene>
<evidence type="ECO:0000256" key="11">
    <source>
        <dbReference type="SAM" id="MobiDB-lite"/>
    </source>
</evidence>
<comment type="catalytic activity">
    <reaction evidence="1">
        <text>ATP + protein L-histidine = ADP + protein N-phospho-L-histidine.</text>
        <dbReference type="EC" id="2.7.13.3"/>
    </reaction>
</comment>
<keyword evidence="5" id="KW-0808">Transferase</keyword>
<accession>A0A5Q0BIF6</accession>
<dbReference type="Gene3D" id="3.30.565.10">
    <property type="entry name" value="Histidine kinase-like ATPase, C-terminal domain"/>
    <property type="match status" value="1"/>
</dbReference>
<dbReference type="RefSeq" id="WP_153249331.1">
    <property type="nucleotide sequence ID" value="NZ_CP044205.1"/>
</dbReference>
<dbReference type="EC" id="2.7.13.3" evidence="3"/>
<dbReference type="InterPro" id="IPR003661">
    <property type="entry name" value="HisK_dim/P_dom"/>
</dbReference>
<dbReference type="CDD" id="cd06225">
    <property type="entry name" value="HAMP"/>
    <property type="match status" value="1"/>
</dbReference>
<feature type="domain" description="HAMP" evidence="14">
    <location>
        <begin position="197"/>
        <end position="249"/>
    </location>
</feature>
<dbReference type="InParanoid" id="A0A5Q0BIF6"/>